<dbReference type="EMBL" id="JAAVMX010000003">
    <property type="protein sequence ID" value="KAF4511281.1"/>
    <property type="molecule type" value="Genomic_DNA"/>
</dbReference>
<evidence type="ECO:0000256" key="1">
    <source>
        <dbReference type="ARBA" id="ARBA00005896"/>
    </source>
</evidence>
<dbReference type="InterPro" id="IPR003819">
    <property type="entry name" value="TauD/TfdA-like"/>
</dbReference>
<proteinExistence type="inferred from homology"/>
<evidence type="ECO:0000256" key="3">
    <source>
        <dbReference type="ARBA" id="ARBA00022964"/>
    </source>
</evidence>
<dbReference type="Proteomes" id="UP000557566">
    <property type="component" value="Unassembled WGS sequence"/>
</dbReference>
<protein>
    <recommendedName>
        <fullName evidence="6">TauD/TfdA-like domain-containing protein</fullName>
    </recommendedName>
</protein>
<evidence type="ECO:0000256" key="4">
    <source>
        <dbReference type="ARBA" id="ARBA00023002"/>
    </source>
</evidence>
<keyword evidence="8" id="KW-1185">Reference proteome</keyword>
<dbReference type="GO" id="GO:0051213">
    <property type="term" value="F:dioxygenase activity"/>
    <property type="evidence" value="ECO:0007669"/>
    <property type="project" value="UniProtKB-KW"/>
</dbReference>
<feature type="domain" description="TauD/TfdA-like" evidence="6">
    <location>
        <begin position="9"/>
        <end position="292"/>
    </location>
</feature>
<comment type="similarity">
    <text evidence="1">Belongs to the TfdA dioxygenase family.</text>
</comment>
<keyword evidence="3" id="KW-0223">Dioxygenase</keyword>
<organism evidence="7 8">
    <name type="scientific">Ophiocordyceps sinensis</name>
    <dbReference type="NCBI Taxonomy" id="72228"/>
    <lineage>
        <taxon>Eukaryota</taxon>
        <taxon>Fungi</taxon>
        <taxon>Dikarya</taxon>
        <taxon>Ascomycota</taxon>
        <taxon>Pezizomycotina</taxon>
        <taxon>Sordariomycetes</taxon>
        <taxon>Hypocreomycetidae</taxon>
        <taxon>Hypocreales</taxon>
        <taxon>Ophiocordycipitaceae</taxon>
        <taxon>Ophiocordyceps</taxon>
    </lineage>
</organism>
<dbReference type="Gene3D" id="3.60.130.10">
    <property type="entry name" value="Clavaminate synthase-like"/>
    <property type="match status" value="1"/>
</dbReference>
<dbReference type="SUPFAM" id="SSF51197">
    <property type="entry name" value="Clavaminate synthase-like"/>
    <property type="match status" value="1"/>
</dbReference>
<dbReference type="PANTHER" id="PTHR43779">
    <property type="entry name" value="DIOXYGENASE RV0097-RELATED"/>
    <property type="match status" value="1"/>
</dbReference>
<evidence type="ECO:0000313" key="8">
    <source>
        <dbReference type="Proteomes" id="UP000557566"/>
    </source>
</evidence>
<dbReference type="GO" id="GO:0046872">
    <property type="term" value="F:metal ion binding"/>
    <property type="evidence" value="ECO:0007669"/>
    <property type="project" value="UniProtKB-KW"/>
</dbReference>
<dbReference type="PANTHER" id="PTHR43779:SF3">
    <property type="entry name" value="(3R)-3-[(CARBOXYMETHYL)AMINO]FATTY ACID OXYGENASE_DECARBOXYLASE"/>
    <property type="match status" value="1"/>
</dbReference>
<dbReference type="OrthoDB" id="5818554at2759"/>
<dbReference type="Pfam" id="PF02668">
    <property type="entry name" value="TauD"/>
    <property type="match status" value="1"/>
</dbReference>
<keyword evidence="2" id="KW-0479">Metal-binding</keyword>
<comment type="caution">
    <text evidence="7">The sequence shown here is derived from an EMBL/GenBank/DDBJ whole genome shotgun (WGS) entry which is preliminary data.</text>
</comment>
<name>A0A8H4V863_9HYPO</name>
<evidence type="ECO:0000313" key="7">
    <source>
        <dbReference type="EMBL" id="KAF4511281.1"/>
    </source>
</evidence>
<keyword evidence="4" id="KW-0560">Oxidoreductase</keyword>
<evidence type="ECO:0000256" key="5">
    <source>
        <dbReference type="ARBA" id="ARBA00023004"/>
    </source>
</evidence>
<evidence type="ECO:0000256" key="2">
    <source>
        <dbReference type="ARBA" id="ARBA00022723"/>
    </source>
</evidence>
<dbReference type="InterPro" id="IPR051178">
    <property type="entry name" value="TfdA_dioxygenase"/>
</dbReference>
<accession>A0A8H4V863</accession>
<reference evidence="7 8" key="1">
    <citation type="journal article" date="2020" name="Genome Biol. Evol.">
        <title>A new high-quality draft genome assembly of the Chinese cordyceps Ophiocordyceps sinensis.</title>
        <authorList>
            <person name="Shu R."/>
            <person name="Zhang J."/>
            <person name="Meng Q."/>
            <person name="Zhang H."/>
            <person name="Zhou G."/>
            <person name="Li M."/>
            <person name="Wu P."/>
            <person name="Zhao Y."/>
            <person name="Chen C."/>
            <person name="Qin Q."/>
        </authorList>
    </citation>
    <scope>NUCLEOTIDE SEQUENCE [LARGE SCALE GENOMIC DNA]</scope>
    <source>
        <strain evidence="7 8">IOZ07</strain>
    </source>
</reference>
<gene>
    <name evidence="7" type="ORF">G6O67_003091</name>
</gene>
<keyword evidence="5" id="KW-0408">Iron</keyword>
<dbReference type="InterPro" id="IPR042098">
    <property type="entry name" value="TauD-like_sf"/>
</dbReference>
<dbReference type="AlphaFoldDB" id="A0A8H4V863"/>
<sequence length="332" mass="37396">MAPLTFISLHATFGAECRGVDFSQPVPDETIDEIRAAMAKFGVLVFRRTELDGAGHERFARQFGEPDVSALDYSSGFGRRDRLAPRNELVDVGNVAKDGRVEPPDSLKSQLYRANNLFHVDCAYNPRRASYSILRAHQLPPKGTGGATEFADTRTAYDDLDDETKRSINDLVVCHSVIHSRRLGAPDCAILGWLRVDDFPTNHHRLVQLHEPSGRTNLYIAAHAHHYDDLTEEESRPLIQELLRHASQAKYTFKVDWRDEGDLVMWDNTCVMHRACGGSYQGRYIRDMRRATVYDDSSTAWGVYGAGKKPRGGIRWTFLLVSLARYLASLVS</sequence>
<evidence type="ECO:0000259" key="6">
    <source>
        <dbReference type="Pfam" id="PF02668"/>
    </source>
</evidence>